<evidence type="ECO:0000313" key="3">
    <source>
        <dbReference type="Proteomes" id="UP000635477"/>
    </source>
</evidence>
<accession>A0A8H4UM46</accession>
<sequence length="425" mass="46064">MPLSRTFLLALTLHAITGSWAAPQGTRVERQAPTYTANPNIGPGGGTFKDSNHFRVYGNSGSQVDRSLSMLEAAYDCFVGTLGFRSTGLSYRDGSNSGPRTKTNVYSVAVLPGAAGVMHSDFSTGMGWLEVQNSYLAVSGVVVHEYGHVLHYHQKTWVDQGRTGAWWETFANWIADTYRTSELCAPARRAHGQPTENTEINLRKTIGDSFQPLVDGSANTGNYYEAWPFFTYLTSNPDNFPNLGTDTLHQMMVRYQANSNETPLHTLQRVAGSTSIARIVGRYWAHMAYVDIGHPSARQVFLAQRGSINYANVDSSGNGRYTVKSNRRPQYMGANIIPLRTSGGTVSVQITANGAYTATLALYRSGSARYVDVSGSASVNVASGEEVSLVVANTPGLILYDPFALSSEAKRGLDYSFTLSGATVA</sequence>
<keyword evidence="1" id="KW-0732">Signal</keyword>
<keyword evidence="3" id="KW-1185">Reference proteome</keyword>
<reference evidence="2" key="1">
    <citation type="journal article" date="2020" name="BMC Genomics">
        <title>Correction to: Identification and distribution of gene clusters required for synthesis of sphingolipid metabolism inhibitors in diverse species of the filamentous fungus Fusarium.</title>
        <authorList>
            <person name="Kim H.S."/>
            <person name="Lohmar J.M."/>
            <person name="Busman M."/>
            <person name="Brown D.W."/>
            <person name="Naumann T.A."/>
            <person name="Divon H.H."/>
            <person name="Lysoe E."/>
            <person name="Uhlig S."/>
            <person name="Proctor R.H."/>
        </authorList>
    </citation>
    <scope>NUCLEOTIDE SEQUENCE</scope>
    <source>
        <strain evidence="2">NRRL 22465</strain>
    </source>
</reference>
<organism evidence="2 3">
    <name type="scientific">Fusarium zealandicum</name>
    <dbReference type="NCBI Taxonomy" id="1053134"/>
    <lineage>
        <taxon>Eukaryota</taxon>
        <taxon>Fungi</taxon>
        <taxon>Dikarya</taxon>
        <taxon>Ascomycota</taxon>
        <taxon>Pezizomycotina</taxon>
        <taxon>Sordariomycetes</taxon>
        <taxon>Hypocreomycetidae</taxon>
        <taxon>Hypocreales</taxon>
        <taxon>Nectriaceae</taxon>
        <taxon>Fusarium</taxon>
        <taxon>Fusarium staphyleae species complex</taxon>
    </lineage>
</organism>
<name>A0A8H4UM46_9HYPO</name>
<reference evidence="2" key="2">
    <citation type="submission" date="2020-05" db="EMBL/GenBank/DDBJ databases">
        <authorList>
            <person name="Kim H.-S."/>
            <person name="Proctor R.H."/>
            <person name="Brown D.W."/>
        </authorList>
    </citation>
    <scope>NUCLEOTIDE SEQUENCE</scope>
    <source>
        <strain evidence="2">NRRL 22465</strain>
    </source>
</reference>
<dbReference type="AlphaFoldDB" id="A0A8H4UM46"/>
<evidence type="ECO:0008006" key="4">
    <source>
        <dbReference type="Google" id="ProtNLM"/>
    </source>
</evidence>
<feature type="signal peptide" evidence="1">
    <location>
        <begin position="1"/>
        <end position="21"/>
    </location>
</feature>
<comment type="caution">
    <text evidence="2">The sequence shown here is derived from an EMBL/GenBank/DDBJ whole genome shotgun (WGS) entry which is preliminary data.</text>
</comment>
<dbReference type="OrthoDB" id="5319191at2759"/>
<dbReference type="InterPro" id="IPR045690">
    <property type="entry name" value="DUF6055"/>
</dbReference>
<gene>
    <name evidence="2" type="ORF">FZEAL_4583</name>
</gene>
<dbReference type="EMBL" id="JABEYC010000316">
    <property type="protein sequence ID" value="KAF4979155.1"/>
    <property type="molecule type" value="Genomic_DNA"/>
</dbReference>
<dbReference type="Pfam" id="PF19527">
    <property type="entry name" value="DUF6055"/>
    <property type="match status" value="1"/>
</dbReference>
<dbReference type="SUPFAM" id="SSF55486">
    <property type="entry name" value="Metalloproteases ('zincins'), catalytic domain"/>
    <property type="match status" value="1"/>
</dbReference>
<proteinExistence type="predicted"/>
<protein>
    <recommendedName>
        <fullName evidence="4">Dockerin type 1</fullName>
    </recommendedName>
</protein>
<evidence type="ECO:0000256" key="1">
    <source>
        <dbReference type="SAM" id="SignalP"/>
    </source>
</evidence>
<evidence type="ECO:0000313" key="2">
    <source>
        <dbReference type="EMBL" id="KAF4979155.1"/>
    </source>
</evidence>
<feature type="chain" id="PRO_5034477247" description="Dockerin type 1" evidence="1">
    <location>
        <begin position="22"/>
        <end position="425"/>
    </location>
</feature>
<dbReference type="Proteomes" id="UP000635477">
    <property type="component" value="Unassembled WGS sequence"/>
</dbReference>